<dbReference type="SUPFAM" id="SSF56712">
    <property type="entry name" value="Prokaryotic type I DNA topoisomerase"/>
    <property type="match status" value="1"/>
</dbReference>
<dbReference type="InterPro" id="IPR013498">
    <property type="entry name" value="Topo_IA_Znf"/>
</dbReference>
<dbReference type="PROSITE" id="PS52039">
    <property type="entry name" value="TOPO_IA_2"/>
    <property type="match status" value="1"/>
</dbReference>
<protein>
    <recommendedName>
        <fullName evidence="3">DNA topoisomerase</fullName>
        <ecNumber evidence="3">5.6.2.1</ecNumber>
    </recommendedName>
    <alternativeName>
        <fullName evidence="15">Omega-protein</fullName>
    </alternativeName>
    <alternativeName>
        <fullName evidence="14">Relaxing enzyme</fullName>
    </alternativeName>
    <alternativeName>
        <fullName evidence="12">Swivelase</fullName>
    </alternativeName>
    <alternativeName>
        <fullName evidence="13">Untwisting enzyme</fullName>
    </alternativeName>
</protein>
<dbReference type="InterPro" id="IPR000380">
    <property type="entry name" value="Topo_IA"/>
</dbReference>
<dbReference type="RefSeq" id="WP_227152778.1">
    <property type="nucleotide sequence ID" value="NZ_JAJCGD010000008.1"/>
</dbReference>
<sequence length="702" mass="80574">MKLFIAEKPSMAKEIANVVSEISNVKIKKNNGYFTIGDNIITWQFGHLLELKSPEQIDEIYKQWNFNTLPIIPKIFEKIIKKNCIEQFNIIKSLVSNNKVSTIIHAGDPDREGELLIRETLYKIKNQKPVKRILLNALDSKSIKLALTNLKDDAIFDNLYKSAEARCEADWLIGMNLSRAYTLLMNRAGYDKVINIGRVMTPTMCLVVNREHDINAFTPTTHYKLEVDFQHPNGLLKTKLNNNDLANDKGYILDKQILINIQNDLINTNPENILISKYDVVLKKERQKLPYSLSKLQIEAGKKYGYSPQKVLDICQELYEKKFTTYPRSDCDYLPQNQFDNAYIILENFKNEFPTLVKECSLDIKSPAWNDKKITAHHAIIPTTLKVNKSILSKECFNIYTMIALSYIAQFYPVHTYNQTNIEVKILDKNYVFTATGKTILDIGWRKLYSSDDNNKENLIPNCKEGDNLIYLASNITENITKPPKRFTTSTLLEAMKNINKYVVNPKYKNLLKTTCGIGTEATRAGIIDKLIDKGFLELNKNNLYPTKISIYLNNILPKGIKEPDLTAIWEDWLTQINEGTLDVNKFNHNQIALIKNAIDFTKTLKIKSFNESSYSCPYCNSSLRLITLKDKSKVWICLNKDNCKKGFFSNLNNKPVLISCPNCKTGYLKKRKGSKGYFWSCDNYPTCKTTFSDKNGKPAIK</sequence>
<organism evidence="18 19">
    <name type="scientific">Megamonas funiformis</name>
    <dbReference type="NCBI Taxonomy" id="437897"/>
    <lineage>
        <taxon>Bacteria</taxon>
        <taxon>Bacillati</taxon>
        <taxon>Bacillota</taxon>
        <taxon>Negativicutes</taxon>
        <taxon>Selenomonadales</taxon>
        <taxon>Selenomonadaceae</taxon>
        <taxon>Megamonas</taxon>
    </lineage>
</organism>
<dbReference type="Pfam" id="PF01131">
    <property type="entry name" value="Topoisom_bac"/>
    <property type="match status" value="1"/>
</dbReference>
<dbReference type="InterPro" id="IPR023406">
    <property type="entry name" value="Topo_IA_AS"/>
</dbReference>
<dbReference type="PROSITE" id="PS00396">
    <property type="entry name" value="TOPO_IA_1"/>
    <property type="match status" value="1"/>
</dbReference>
<dbReference type="Gene3D" id="2.70.20.10">
    <property type="entry name" value="Topoisomerase I, domain 3"/>
    <property type="match status" value="1"/>
</dbReference>
<keyword evidence="6" id="KW-0863">Zinc-finger</keyword>
<dbReference type="PANTHER" id="PTHR11390:SF21">
    <property type="entry name" value="DNA TOPOISOMERASE 3-ALPHA"/>
    <property type="match status" value="1"/>
</dbReference>
<dbReference type="InterPro" id="IPR013824">
    <property type="entry name" value="Topo_IA_cen_sub1"/>
</dbReference>
<evidence type="ECO:0000256" key="6">
    <source>
        <dbReference type="ARBA" id="ARBA00022771"/>
    </source>
</evidence>
<dbReference type="Gene3D" id="3.40.50.140">
    <property type="match status" value="1"/>
</dbReference>
<dbReference type="PANTHER" id="PTHR11390">
    <property type="entry name" value="PROKARYOTIC DNA TOPOISOMERASE"/>
    <property type="match status" value="1"/>
</dbReference>
<dbReference type="InterPro" id="IPR005738">
    <property type="entry name" value="TopoIII"/>
</dbReference>
<feature type="domain" description="Toprim" evidence="16">
    <location>
        <begin position="1"/>
        <end position="139"/>
    </location>
</feature>
<dbReference type="SUPFAM" id="SSF57783">
    <property type="entry name" value="Zinc beta-ribbon"/>
    <property type="match status" value="1"/>
</dbReference>
<evidence type="ECO:0000256" key="11">
    <source>
        <dbReference type="ARBA" id="ARBA00023235"/>
    </source>
</evidence>
<dbReference type="InterPro" id="IPR013825">
    <property type="entry name" value="Topo_IA_cen_sub2"/>
</dbReference>
<dbReference type="PRINTS" id="PR00417">
    <property type="entry name" value="PRTPISMRASEI"/>
</dbReference>
<dbReference type="Pfam" id="PF01396">
    <property type="entry name" value="Zn_ribbon_Top1"/>
    <property type="match status" value="1"/>
</dbReference>
<evidence type="ECO:0000256" key="8">
    <source>
        <dbReference type="ARBA" id="ARBA00022842"/>
    </source>
</evidence>
<evidence type="ECO:0000256" key="13">
    <source>
        <dbReference type="ARBA" id="ARBA00031985"/>
    </source>
</evidence>
<dbReference type="PROSITE" id="PS50880">
    <property type="entry name" value="TOPRIM"/>
    <property type="match status" value="1"/>
</dbReference>
<evidence type="ECO:0000259" key="17">
    <source>
        <dbReference type="PROSITE" id="PS52039"/>
    </source>
</evidence>
<keyword evidence="8" id="KW-0460">Magnesium</keyword>
<evidence type="ECO:0000259" key="16">
    <source>
        <dbReference type="PROSITE" id="PS50880"/>
    </source>
</evidence>
<evidence type="ECO:0000256" key="4">
    <source>
        <dbReference type="ARBA" id="ARBA00022723"/>
    </source>
</evidence>
<dbReference type="Pfam" id="PF01751">
    <property type="entry name" value="Toprim"/>
    <property type="match status" value="1"/>
</dbReference>
<dbReference type="InterPro" id="IPR003601">
    <property type="entry name" value="Topo_IA_2"/>
</dbReference>
<dbReference type="Gene3D" id="1.10.460.10">
    <property type="entry name" value="Topoisomerase I, domain 2"/>
    <property type="match status" value="1"/>
</dbReference>
<keyword evidence="5" id="KW-0677">Repeat</keyword>
<evidence type="ECO:0000256" key="2">
    <source>
        <dbReference type="ARBA" id="ARBA00009446"/>
    </source>
</evidence>
<dbReference type="CDD" id="cd00186">
    <property type="entry name" value="TOP1Ac"/>
    <property type="match status" value="1"/>
</dbReference>
<dbReference type="NCBIfam" id="NF005829">
    <property type="entry name" value="PRK07726.1"/>
    <property type="match status" value="1"/>
</dbReference>
<dbReference type="InterPro" id="IPR013497">
    <property type="entry name" value="Topo_IA_cen"/>
</dbReference>
<dbReference type="GO" id="GO:0006310">
    <property type="term" value="P:DNA recombination"/>
    <property type="evidence" value="ECO:0007669"/>
    <property type="project" value="TreeGrafter"/>
</dbReference>
<dbReference type="InterPro" id="IPR006171">
    <property type="entry name" value="TOPRIM_dom"/>
</dbReference>
<keyword evidence="7" id="KW-0862">Zinc</keyword>
<dbReference type="GO" id="GO:0008270">
    <property type="term" value="F:zinc ion binding"/>
    <property type="evidence" value="ECO:0007669"/>
    <property type="project" value="UniProtKB-KW"/>
</dbReference>
<dbReference type="GO" id="GO:0006265">
    <property type="term" value="P:DNA topological change"/>
    <property type="evidence" value="ECO:0007669"/>
    <property type="project" value="InterPro"/>
</dbReference>
<dbReference type="InterPro" id="IPR034144">
    <property type="entry name" value="TOPRIM_TopoIII"/>
</dbReference>
<dbReference type="Gene3D" id="1.10.290.10">
    <property type="entry name" value="Topoisomerase I, domain 4"/>
    <property type="match status" value="1"/>
</dbReference>
<proteinExistence type="inferred from homology"/>
<accession>A0AAW4U3W9</accession>
<evidence type="ECO:0000313" key="19">
    <source>
        <dbReference type="Proteomes" id="UP001198190"/>
    </source>
</evidence>
<dbReference type="SMART" id="SM00436">
    <property type="entry name" value="TOP1Bc"/>
    <property type="match status" value="1"/>
</dbReference>
<dbReference type="InterPro" id="IPR003602">
    <property type="entry name" value="Topo_IA_DNA-bd_dom"/>
</dbReference>
<keyword evidence="11" id="KW-0413">Isomerase</keyword>
<comment type="caution">
    <text evidence="18">The sequence shown here is derived from an EMBL/GenBank/DDBJ whole genome shotgun (WGS) entry which is preliminary data.</text>
</comment>
<dbReference type="Proteomes" id="UP001198190">
    <property type="component" value="Unassembled WGS sequence"/>
</dbReference>
<evidence type="ECO:0000256" key="12">
    <source>
        <dbReference type="ARBA" id="ARBA00030003"/>
    </source>
</evidence>
<evidence type="ECO:0000256" key="10">
    <source>
        <dbReference type="ARBA" id="ARBA00023125"/>
    </source>
</evidence>
<dbReference type="InterPro" id="IPR013826">
    <property type="entry name" value="Topo_IA_cen_sub3"/>
</dbReference>
<evidence type="ECO:0000256" key="14">
    <source>
        <dbReference type="ARBA" id="ARBA00032235"/>
    </source>
</evidence>
<evidence type="ECO:0000256" key="7">
    <source>
        <dbReference type="ARBA" id="ARBA00022833"/>
    </source>
</evidence>
<name>A0AAW4U3W9_9FIRM</name>
<evidence type="ECO:0000256" key="3">
    <source>
        <dbReference type="ARBA" id="ARBA00012891"/>
    </source>
</evidence>
<keyword evidence="9" id="KW-0799">Topoisomerase</keyword>
<keyword evidence="10" id="KW-0238">DNA-binding</keyword>
<evidence type="ECO:0000256" key="15">
    <source>
        <dbReference type="ARBA" id="ARBA00032877"/>
    </source>
</evidence>
<feature type="domain" description="Topo IA-type catalytic" evidence="17">
    <location>
        <begin position="156"/>
        <end position="599"/>
    </location>
</feature>
<evidence type="ECO:0000313" key="18">
    <source>
        <dbReference type="EMBL" id="MCB6827928.1"/>
    </source>
</evidence>
<comment type="catalytic activity">
    <reaction evidence="1">
        <text>ATP-independent breakage of single-stranded DNA, followed by passage and rejoining.</text>
        <dbReference type="EC" id="5.6.2.1"/>
    </reaction>
</comment>
<dbReference type="GO" id="GO:0043597">
    <property type="term" value="C:cytoplasmic replication fork"/>
    <property type="evidence" value="ECO:0007669"/>
    <property type="project" value="TreeGrafter"/>
</dbReference>
<evidence type="ECO:0000256" key="1">
    <source>
        <dbReference type="ARBA" id="ARBA00000213"/>
    </source>
</evidence>
<dbReference type="AlphaFoldDB" id="A0AAW4U3W9"/>
<dbReference type="InterPro" id="IPR023405">
    <property type="entry name" value="Topo_IA_core_domain"/>
</dbReference>
<keyword evidence="4" id="KW-0479">Metal-binding</keyword>
<reference evidence="18" key="1">
    <citation type="submission" date="2021-10" db="EMBL/GenBank/DDBJ databases">
        <title>Collection of gut derived symbiotic bacterial strains cultured from healthy donors.</title>
        <authorList>
            <person name="Lin H."/>
            <person name="Littmann E."/>
            <person name="Claire K."/>
            <person name="Pamer E."/>
        </authorList>
    </citation>
    <scope>NUCLEOTIDE SEQUENCE</scope>
    <source>
        <strain evidence="18">MSK.7.16</strain>
    </source>
</reference>
<dbReference type="GO" id="GO:0006281">
    <property type="term" value="P:DNA repair"/>
    <property type="evidence" value="ECO:0007669"/>
    <property type="project" value="TreeGrafter"/>
</dbReference>
<dbReference type="EMBL" id="JAJCGD010000008">
    <property type="protein sequence ID" value="MCB6827928.1"/>
    <property type="molecule type" value="Genomic_DNA"/>
</dbReference>
<dbReference type="NCBIfam" id="TIGR01056">
    <property type="entry name" value="topB"/>
    <property type="match status" value="1"/>
</dbReference>
<comment type="similarity">
    <text evidence="2">Belongs to the type IA topoisomerase family.</text>
</comment>
<dbReference type="EC" id="5.6.2.1" evidence="3"/>
<dbReference type="SMART" id="SM00493">
    <property type="entry name" value="TOPRIM"/>
    <property type="match status" value="1"/>
</dbReference>
<dbReference type="GO" id="GO:0003917">
    <property type="term" value="F:DNA topoisomerase type I (single strand cut, ATP-independent) activity"/>
    <property type="evidence" value="ECO:0007669"/>
    <property type="project" value="UniProtKB-EC"/>
</dbReference>
<evidence type="ECO:0000256" key="5">
    <source>
        <dbReference type="ARBA" id="ARBA00022737"/>
    </source>
</evidence>
<gene>
    <name evidence="18" type="ORF">LIY65_04415</name>
</gene>
<dbReference type="SMART" id="SM00437">
    <property type="entry name" value="TOP1Ac"/>
    <property type="match status" value="1"/>
</dbReference>
<dbReference type="Gene3D" id="3.30.65.10">
    <property type="entry name" value="Bacterial Topoisomerase I, domain 1"/>
    <property type="match status" value="1"/>
</dbReference>
<dbReference type="GO" id="GO:0003677">
    <property type="term" value="F:DNA binding"/>
    <property type="evidence" value="ECO:0007669"/>
    <property type="project" value="UniProtKB-KW"/>
</dbReference>
<evidence type="ECO:0000256" key="9">
    <source>
        <dbReference type="ARBA" id="ARBA00023029"/>
    </source>
</evidence>
<dbReference type="CDD" id="cd03362">
    <property type="entry name" value="TOPRIM_TopoIA_TopoIII"/>
    <property type="match status" value="1"/>
</dbReference>